<feature type="domain" description="Trichohyalin-plectin-homology" evidence="3">
    <location>
        <begin position="136"/>
        <end position="463"/>
    </location>
</feature>
<organism evidence="5">
    <name type="scientific">Thrips palmi</name>
    <name type="common">Melon thrips</name>
    <dbReference type="NCBI Taxonomy" id="161013"/>
    <lineage>
        <taxon>Eukaryota</taxon>
        <taxon>Metazoa</taxon>
        <taxon>Ecdysozoa</taxon>
        <taxon>Arthropoda</taxon>
        <taxon>Hexapoda</taxon>
        <taxon>Insecta</taxon>
        <taxon>Pterygota</taxon>
        <taxon>Neoptera</taxon>
        <taxon>Paraneoptera</taxon>
        <taxon>Thysanoptera</taxon>
        <taxon>Terebrantia</taxon>
        <taxon>Thripoidea</taxon>
        <taxon>Thripidae</taxon>
        <taxon>Thrips</taxon>
    </lineage>
</organism>
<dbReference type="KEGG" id="tpal:117642353"/>
<proteinExistence type="predicted"/>
<evidence type="ECO:0000313" key="4">
    <source>
        <dbReference type="Proteomes" id="UP000515158"/>
    </source>
</evidence>
<dbReference type="Proteomes" id="UP000515158">
    <property type="component" value="Unplaced"/>
</dbReference>
<feature type="region of interest" description="Disordered" evidence="2">
    <location>
        <begin position="260"/>
        <end position="279"/>
    </location>
</feature>
<protein>
    <submittedName>
        <fullName evidence="5">Trichohyalin</fullName>
    </submittedName>
</protein>
<dbReference type="Pfam" id="PF13868">
    <property type="entry name" value="TPH"/>
    <property type="match status" value="1"/>
</dbReference>
<evidence type="ECO:0000256" key="1">
    <source>
        <dbReference type="ARBA" id="ARBA00023054"/>
    </source>
</evidence>
<dbReference type="OrthoDB" id="331765at2759"/>
<evidence type="ECO:0000256" key="2">
    <source>
        <dbReference type="SAM" id="MobiDB-lite"/>
    </source>
</evidence>
<evidence type="ECO:0000313" key="5">
    <source>
        <dbReference type="RefSeq" id="XP_034236328.1"/>
    </source>
</evidence>
<dbReference type="GeneID" id="117642353"/>
<sequence length="551" mass="65966">MSVIPRVQHVSLAVPAGPVQQGQGGQGKTRVIKAIVMPRQELDRIKAHSQWLAEQARDAQQRAAQVRSMKEASEGLVRNWKNTVLNKQRERLERRQRRIQDEEDRKNSIYQASLREAAEERKKKIEDVRRMLLFEKDDIHQVNSAFVFSEVLHERSKQVEFNDYLKQVEEKAKQAKADQIKRDVEVYHDEEEKRKEREHAAKMERKAENIKMMKEKAEREAFLLAGEKAYEKQDLVEMAKEIKQVEENIQREIQRKKAHVKKDALESMEMSKEKVKMQKQEDEDEEKVIQIYLRVKQRMECLRKKREIEARQAKHEHQEKIRAVIAESLKEKEDDIDGMIAKALKERDEREAAILQKKKDYEARLLKERKDYHAEVEVQKKKEAAEDKELRQWILMQGLKRNEIDKMHEIKRKESEWATKMAVRDGYNKQIEEHREIKNKHCIQDHQRYQKLVSLMEKEDADFFDYANEVMNECKVGGRPLYPIQKTIHEYRKKHGIINREKYEKWAKEMAEQERRYREEDEDYNRQLSIIDEPTPTCKPLFPPLLKKCPL</sequence>
<dbReference type="RefSeq" id="XP_034236328.1">
    <property type="nucleotide sequence ID" value="XM_034380437.1"/>
</dbReference>
<dbReference type="InterPro" id="IPR039986">
    <property type="entry name" value="CFAP210"/>
</dbReference>
<dbReference type="PANTHER" id="PTHR28663:SF1">
    <property type="entry name" value="CILIA- AND FLAGELLA- ASSOCIATED PROTEIN 210"/>
    <property type="match status" value="1"/>
</dbReference>
<dbReference type="InParanoid" id="A0A6P8Y9K0"/>
<name>A0A6P8Y9K0_THRPL</name>
<dbReference type="AlphaFoldDB" id="A0A6P8Y9K0"/>
<dbReference type="GO" id="GO:0005879">
    <property type="term" value="C:axonemal microtubule"/>
    <property type="evidence" value="ECO:0007669"/>
    <property type="project" value="TreeGrafter"/>
</dbReference>
<dbReference type="PANTHER" id="PTHR28663">
    <property type="entry name" value="COILED-COIL DOMAIN-CONTAINING PROTEIN 173"/>
    <property type="match status" value="1"/>
</dbReference>
<keyword evidence="4" id="KW-1185">Reference proteome</keyword>
<reference evidence="5" key="1">
    <citation type="submission" date="2025-08" db="UniProtKB">
        <authorList>
            <consortium name="RefSeq"/>
        </authorList>
    </citation>
    <scope>IDENTIFICATION</scope>
    <source>
        <tissue evidence="5">Total insect</tissue>
    </source>
</reference>
<evidence type="ECO:0000259" key="3">
    <source>
        <dbReference type="Pfam" id="PF13868"/>
    </source>
</evidence>
<dbReference type="InterPro" id="IPR043597">
    <property type="entry name" value="TPH_dom"/>
</dbReference>
<accession>A0A6P8Y9K0</accession>
<keyword evidence="1" id="KW-0175">Coiled coil</keyword>
<gene>
    <name evidence="5" type="primary">LOC117642353</name>
</gene>